<dbReference type="PANTHER" id="PTHR43281:SF6">
    <property type="entry name" value="HETERODIMERIC GERANYLGERANYL PYROPHOSPHATE SYNTHASE SMALL SUBUNIT, CHLOROPLASTIC-LIKE"/>
    <property type="match status" value="1"/>
</dbReference>
<comment type="similarity">
    <text evidence="2 5">Belongs to the FPP/GGPP synthase family.</text>
</comment>
<sequence>MTSLAATIPAINGNPILPYHRRSNTNRPLLSHRPMTVAVTATSNGTTYNKSYWTSVNDEIDAHLKQAIPIRPPLSVFEPMHHLTFAAPRTTAPALCIAACELVGGNRDQAMAAASALRLMHAAALTHEHILSTGNRARIGHSFGSNIELLTGDGMVPFGLELLAKSDDLTQNNSERILRVIVEITQAMGSQGMALGQYNQFQYGQSDYIDHVCKKKEGELHSCAGAVGAILGGGTEEEIEKLRRYGLYVGLMQGVLSNWVERKEEVSMEKVLNELENLALKELEGFDRGKVQAISSLVQAISSLVGTTSGNV</sequence>
<gene>
    <name evidence="6" type="ORF">H0E87_026055</name>
</gene>
<dbReference type="CDD" id="cd00385">
    <property type="entry name" value="Isoprenoid_Biosyn_C1"/>
    <property type="match status" value="1"/>
</dbReference>
<dbReference type="AlphaFoldDB" id="A0A8T2X3S8"/>
<reference evidence="6" key="1">
    <citation type="journal article" date="2021" name="J. Hered.">
        <title>Genome Assembly of Salicaceae Populus deltoides (Eastern Cottonwood) I-69 Based on Nanopore Sequencing and Hi-C Technologies.</title>
        <authorList>
            <person name="Bai S."/>
            <person name="Wu H."/>
            <person name="Zhang J."/>
            <person name="Pan Z."/>
            <person name="Zhao W."/>
            <person name="Li Z."/>
            <person name="Tong C."/>
        </authorList>
    </citation>
    <scope>NUCLEOTIDE SEQUENCE</scope>
    <source>
        <tissue evidence="6">Leaf</tissue>
    </source>
</reference>
<keyword evidence="3" id="KW-0479">Metal-binding</keyword>
<dbReference type="Gene3D" id="1.10.600.10">
    <property type="entry name" value="Farnesyl Diphosphate Synthase"/>
    <property type="match status" value="1"/>
</dbReference>
<dbReference type="GO" id="GO:0008299">
    <property type="term" value="P:isoprenoid biosynthetic process"/>
    <property type="evidence" value="ECO:0007669"/>
    <property type="project" value="InterPro"/>
</dbReference>
<protein>
    <submittedName>
        <fullName evidence="6">Uncharacterized protein</fullName>
    </submittedName>
</protein>
<keyword evidence="5" id="KW-0808">Transferase</keyword>
<dbReference type="InterPro" id="IPR008949">
    <property type="entry name" value="Isoprenoid_synthase_dom_sf"/>
</dbReference>
<dbReference type="GO" id="GO:0004659">
    <property type="term" value="F:prenyltransferase activity"/>
    <property type="evidence" value="ECO:0007669"/>
    <property type="project" value="InterPro"/>
</dbReference>
<dbReference type="Pfam" id="PF00348">
    <property type="entry name" value="polyprenyl_synt"/>
    <property type="match status" value="1"/>
</dbReference>
<evidence type="ECO:0000313" key="6">
    <source>
        <dbReference type="EMBL" id="KAH8487344.1"/>
    </source>
</evidence>
<dbReference type="Proteomes" id="UP000807159">
    <property type="component" value="Chromosome 15"/>
</dbReference>
<dbReference type="InterPro" id="IPR000092">
    <property type="entry name" value="Polyprenyl_synt"/>
</dbReference>
<dbReference type="SUPFAM" id="SSF48576">
    <property type="entry name" value="Terpenoid synthases"/>
    <property type="match status" value="1"/>
</dbReference>
<name>A0A8T2X3S8_POPDE</name>
<dbReference type="EMBL" id="JACEGQ020000015">
    <property type="protein sequence ID" value="KAH8487344.1"/>
    <property type="molecule type" value="Genomic_DNA"/>
</dbReference>
<evidence type="ECO:0000256" key="2">
    <source>
        <dbReference type="ARBA" id="ARBA00006706"/>
    </source>
</evidence>
<keyword evidence="4" id="KW-0460">Magnesium</keyword>
<evidence type="ECO:0000256" key="1">
    <source>
        <dbReference type="ARBA" id="ARBA00001946"/>
    </source>
</evidence>
<dbReference type="GO" id="GO:0046872">
    <property type="term" value="F:metal ion binding"/>
    <property type="evidence" value="ECO:0007669"/>
    <property type="project" value="UniProtKB-KW"/>
</dbReference>
<evidence type="ECO:0000256" key="3">
    <source>
        <dbReference type="ARBA" id="ARBA00022723"/>
    </source>
</evidence>
<comment type="cofactor">
    <cofactor evidence="1">
        <name>Mg(2+)</name>
        <dbReference type="ChEBI" id="CHEBI:18420"/>
    </cofactor>
</comment>
<keyword evidence="7" id="KW-1185">Reference proteome</keyword>
<evidence type="ECO:0000256" key="5">
    <source>
        <dbReference type="RuleBase" id="RU004466"/>
    </source>
</evidence>
<dbReference type="PANTHER" id="PTHR43281">
    <property type="entry name" value="FARNESYL DIPHOSPHATE SYNTHASE"/>
    <property type="match status" value="1"/>
</dbReference>
<proteinExistence type="inferred from homology"/>
<accession>A0A8T2X3S8</accession>
<evidence type="ECO:0000256" key="4">
    <source>
        <dbReference type="ARBA" id="ARBA00022842"/>
    </source>
</evidence>
<organism evidence="6 7">
    <name type="scientific">Populus deltoides</name>
    <name type="common">Eastern poplar</name>
    <name type="synonym">Eastern cottonwood</name>
    <dbReference type="NCBI Taxonomy" id="3696"/>
    <lineage>
        <taxon>Eukaryota</taxon>
        <taxon>Viridiplantae</taxon>
        <taxon>Streptophyta</taxon>
        <taxon>Embryophyta</taxon>
        <taxon>Tracheophyta</taxon>
        <taxon>Spermatophyta</taxon>
        <taxon>Magnoliopsida</taxon>
        <taxon>eudicotyledons</taxon>
        <taxon>Gunneridae</taxon>
        <taxon>Pentapetalae</taxon>
        <taxon>rosids</taxon>
        <taxon>fabids</taxon>
        <taxon>Malpighiales</taxon>
        <taxon>Salicaceae</taxon>
        <taxon>Saliceae</taxon>
        <taxon>Populus</taxon>
    </lineage>
</organism>
<comment type="caution">
    <text evidence="6">The sequence shown here is derived from an EMBL/GenBank/DDBJ whole genome shotgun (WGS) entry which is preliminary data.</text>
</comment>
<evidence type="ECO:0000313" key="7">
    <source>
        <dbReference type="Proteomes" id="UP000807159"/>
    </source>
</evidence>